<comment type="function">
    <text evidence="1">Produces ATP from ADP in the presence of a proton gradient across the membrane. The gamma chain is believed to be important in regulating ATPase activity and the flow of protons through the CF(0) complex.</text>
</comment>
<evidence type="ECO:0000256" key="5">
    <source>
        <dbReference type="ARBA" id="ARBA00022781"/>
    </source>
</evidence>
<reference evidence="11" key="1">
    <citation type="journal article" date="2019" name="Int. J. Syst. Evol. Microbiol.">
        <title>The Global Catalogue of Microorganisms (GCM) 10K type strain sequencing project: providing services to taxonomists for standard genome sequencing and annotation.</title>
        <authorList>
            <consortium name="The Broad Institute Genomics Platform"/>
            <consortium name="The Broad Institute Genome Sequencing Center for Infectious Disease"/>
            <person name="Wu L."/>
            <person name="Ma J."/>
        </authorList>
    </citation>
    <scope>NUCLEOTIDE SEQUENCE [LARGE SCALE GENOMIC DNA]</scope>
    <source>
        <strain evidence="11">KCTC 15012</strain>
    </source>
</reference>
<comment type="similarity">
    <text evidence="3">Belongs to the ATPase gamma chain family.</text>
</comment>
<evidence type="ECO:0000256" key="9">
    <source>
        <dbReference type="ARBA" id="ARBA00023310"/>
    </source>
</evidence>
<name>A0ABW5CDT0_9PROT</name>
<dbReference type="EMBL" id="JBHUIY010000023">
    <property type="protein sequence ID" value="MFD2234537.1"/>
    <property type="molecule type" value="Genomic_DNA"/>
</dbReference>
<proteinExistence type="inferred from homology"/>
<keyword evidence="9" id="KW-0066">ATP synthesis</keyword>
<keyword evidence="4" id="KW-0813">Transport</keyword>
<protein>
    <submittedName>
        <fullName evidence="10">F0F1 ATP synthase subunit gamma</fullName>
    </submittedName>
</protein>
<gene>
    <name evidence="10" type="ORF">ACFSNB_12035</name>
</gene>
<dbReference type="InterPro" id="IPR035968">
    <property type="entry name" value="ATP_synth_F1_ATPase_gsu"/>
</dbReference>
<dbReference type="PRINTS" id="PR00126">
    <property type="entry name" value="ATPASEGAMMA"/>
</dbReference>
<dbReference type="InterPro" id="IPR000131">
    <property type="entry name" value="ATP_synth_F1_gsu"/>
</dbReference>
<evidence type="ECO:0000256" key="3">
    <source>
        <dbReference type="ARBA" id="ARBA00007681"/>
    </source>
</evidence>
<dbReference type="SUPFAM" id="SSF52943">
    <property type="entry name" value="ATP synthase (F1-ATPase), gamma subunit"/>
    <property type="match status" value="1"/>
</dbReference>
<keyword evidence="7" id="KW-0472">Membrane</keyword>
<dbReference type="Pfam" id="PF00231">
    <property type="entry name" value="ATP-synt"/>
    <property type="match status" value="1"/>
</dbReference>
<dbReference type="Proteomes" id="UP001597296">
    <property type="component" value="Unassembled WGS sequence"/>
</dbReference>
<evidence type="ECO:0000313" key="11">
    <source>
        <dbReference type="Proteomes" id="UP001597296"/>
    </source>
</evidence>
<evidence type="ECO:0000256" key="6">
    <source>
        <dbReference type="ARBA" id="ARBA00023065"/>
    </source>
</evidence>
<evidence type="ECO:0000256" key="4">
    <source>
        <dbReference type="ARBA" id="ARBA00022448"/>
    </source>
</evidence>
<keyword evidence="8" id="KW-0139">CF(1)</keyword>
<evidence type="ECO:0000256" key="1">
    <source>
        <dbReference type="ARBA" id="ARBA00003456"/>
    </source>
</evidence>
<comment type="subcellular location">
    <subcellularLocation>
        <location evidence="2">Membrane</location>
        <topology evidence="2">Peripheral membrane protein</topology>
    </subcellularLocation>
</comment>
<evidence type="ECO:0000256" key="7">
    <source>
        <dbReference type="ARBA" id="ARBA00023136"/>
    </source>
</evidence>
<dbReference type="Gene3D" id="1.10.287.80">
    <property type="entry name" value="ATP synthase, gamma subunit, helix hairpin domain"/>
    <property type="match status" value="1"/>
</dbReference>
<comment type="caution">
    <text evidence="10">The sequence shown here is derived from an EMBL/GenBank/DDBJ whole genome shotgun (WGS) entry which is preliminary data.</text>
</comment>
<keyword evidence="11" id="KW-1185">Reference proteome</keyword>
<dbReference type="Gene3D" id="3.40.1380.10">
    <property type="match status" value="1"/>
</dbReference>
<evidence type="ECO:0000256" key="8">
    <source>
        <dbReference type="ARBA" id="ARBA00023196"/>
    </source>
</evidence>
<keyword evidence="6" id="KW-0406">Ion transport</keyword>
<keyword evidence="5" id="KW-0375">Hydrogen ion transport</keyword>
<evidence type="ECO:0000256" key="2">
    <source>
        <dbReference type="ARBA" id="ARBA00004170"/>
    </source>
</evidence>
<evidence type="ECO:0000313" key="10">
    <source>
        <dbReference type="EMBL" id="MFD2234537.1"/>
    </source>
</evidence>
<organism evidence="10 11">
    <name type="scientific">Phaeospirillum tilakii</name>
    <dbReference type="NCBI Taxonomy" id="741673"/>
    <lineage>
        <taxon>Bacteria</taxon>
        <taxon>Pseudomonadati</taxon>
        <taxon>Pseudomonadota</taxon>
        <taxon>Alphaproteobacteria</taxon>
        <taxon>Rhodospirillales</taxon>
        <taxon>Rhodospirillaceae</taxon>
        <taxon>Phaeospirillum</taxon>
    </lineage>
</organism>
<sequence>MDRPETVRARIDSVAQLQEVVGAMRSLAAMRMQQASESLDGIRRYAAIVAAGLAQALRLAGGAAPPRRGGRRALLLFSAEHGFVGAYAETLAEAARADPPDLLLAVGTKGIQALTEAGLTPDWSLPMASHAGGVEDLARRIAAELARRLGAGAFTRLDLLFGRIGAGGGWQPVRRPLFPPDFADLPPPRGSTAPLHHLPAPALLDRLIEERLLADLALAATEALAAENAARLAAMTTAGDNIDRKLTELRDQERILRQAQITEELLDVVNGAELLFEKEEEVRRRPPPGGAGATVP</sequence>
<accession>A0ABW5CDT0</accession>
<dbReference type="RefSeq" id="WP_377316851.1">
    <property type="nucleotide sequence ID" value="NZ_JBHUIY010000023.1"/>
</dbReference>